<reference evidence="6" key="1">
    <citation type="submission" date="2021-11" db="EMBL/GenBank/DDBJ databases">
        <authorList>
            <person name="Qingchun L."/>
            <person name="Dong Z."/>
            <person name="Zongwei Q."/>
            <person name="Jia Z."/>
            <person name="Duotao L."/>
        </authorList>
    </citation>
    <scope>NUCLEOTIDE SEQUENCE</scope>
    <source>
        <strain evidence="6">WLY-B-L2</strain>
    </source>
</reference>
<evidence type="ECO:0000256" key="1">
    <source>
        <dbReference type="ARBA" id="ARBA00008761"/>
    </source>
</evidence>
<dbReference type="InterPro" id="IPR001959">
    <property type="entry name" value="Transposase"/>
</dbReference>
<evidence type="ECO:0000256" key="4">
    <source>
        <dbReference type="ARBA" id="ARBA00023172"/>
    </source>
</evidence>
<dbReference type="EMBL" id="JAJJPB010000010">
    <property type="protein sequence ID" value="MCC9295097.1"/>
    <property type="molecule type" value="Genomic_DNA"/>
</dbReference>
<accession>A0ABS8N5L6</accession>
<evidence type="ECO:0000313" key="6">
    <source>
        <dbReference type="EMBL" id="MCC9295097.1"/>
    </source>
</evidence>
<organism evidence="6 7">
    <name type="scientific">Clostridium aromativorans</name>
    <dbReference type="NCBI Taxonomy" id="2836848"/>
    <lineage>
        <taxon>Bacteria</taxon>
        <taxon>Bacillati</taxon>
        <taxon>Bacillota</taxon>
        <taxon>Clostridia</taxon>
        <taxon>Eubacteriales</taxon>
        <taxon>Clostridiaceae</taxon>
        <taxon>Clostridium</taxon>
    </lineage>
</organism>
<dbReference type="NCBIfam" id="TIGR01766">
    <property type="entry name" value="IS200/IS605 family accessory protein TnpB-like domain"/>
    <property type="match status" value="1"/>
</dbReference>
<evidence type="ECO:0000259" key="5">
    <source>
        <dbReference type="Pfam" id="PF01385"/>
    </source>
</evidence>
<name>A0ABS8N5L6_9CLOT</name>
<dbReference type="Pfam" id="PF01385">
    <property type="entry name" value="OrfB_IS605"/>
    <property type="match status" value="1"/>
</dbReference>
<comment type="caution">
    <text evidence="6">The sequence shown here is derived from an EMBL/GenBank/DDBJ whole genome shotgun (WGS) entry which is preliminary data.</text>
</comment>
<dbReference type="InterPro" id="IPR010095">
    <property type="entry name" value="Cas12f1-like_TNB"/>
</dbReference>
<sequence length="455" mass="52981">MQVINSYKVKIVNMNDCLKETIEIYRKAVSYFINVVTSERELLEKLSSKYRVNLIEHLTHTTKDNPHPEYDGFDRQFYKFPSYLRRSAIMDAMGIVSSYYSNLENYKEERHTQVSSGKKFKKKAPKLQVKHYKCPALYRGNMFKMLDRNHAQIKIYKNNDWVWLRASLRKQDIKYIEKNCRGRKFSPILVRKGRNYYLQFAYENKVEFRETSLKDRVVVSVDLGINHSAVCSAVDSKGTVTGRKFINQPEEKDLMNHLVGRLCRKQKQSGKKAKLTRAWNKINNLKREITNRTVHEIVSFAEKVNADTVVFEYLDRFPKIKGSRNKRIRMKLQLWTKIAIQNKVKHKAHSAGMRFSRVTPKNTSLLAYDGSGSVKRNKDNFSLCTFSTGKQYNCDLSASYNIGARYFIREYQKSIPAKEWSEAVAKEPGLLRRTQSTLATLISLAGVVQIEKETA</sequence>
<keyword evidence="3" id="KW-0238">DNA-binding</keyword>
<keyword evidence="7" id="KW-1185">Reference proteome</keyword>
<feature type="domain" description="Probable transposase IS891/IS1136/IS1341" evidence="5">
    <location>
        <begin position="201"/>
        <end position="314"/>
    </location>
</feature>
<keyword evidence="2" id="KW-0815">Transposition</keyword>
<dbReference type="Proteomes" id="UP001165422">
    <property type="component" value="Unassembled WGS sequence"/>
</dbReference>
<proteinExistence type="inferred from homology"/>
<comment type="similarity">
    <text evidence="1">In the C-terminal section; belongs to the transposase 35 family.</text>
</comment>
<evidence type="ECO:0000256" key="3">
    <source>
        <dbReference type="ARBA" id="ARBA00023125"/>
    </source>
</evidence>
<keyword evidence="4" id="KW-0233">DNA recombination</keyword>
<evidence type="ECO:0000313" key="7">
    <source>
        <dbReference type="Proteomes" id="UP001165422"/>
    </source>
</evidence>
<protein>
    <submittedName>
        <fullName evidence="6">IS200/IS605 family accessory protein TnpB-related protein</fullName>
    </submittedName>
</protein>
<gene>
    <name evidence="6" type="ORF">LN736_09540</name>
</gene>
<evidence type="ECO:0000256" key="2">
    <source>
        <dbReference type="ARBA" id="ARBA00022578"/>
    </source>
</evidence>
<dbReference type="RefSeq" id="WP_229981448.1">
    <property type="nucleotide sequence ID" value="NZ_JAJJPB010000010.1"/>
</dbReference>